<organism evidence="10 11">
    <name type="scientific">Liquorilactobacillus hordei DSM 19519</name>
    <dbReference type="NCBI Taxonomy" id="1423759"/>
    <lineage>
        <taxon>Bacteria</taxon>
        <taxon>Bacillati</taxon>
        <taxon>Bacillota</taxon>
        <taxon>Bacilli</taxon>
        <taxon>Lactobacillales</taxon>
        <taxon>Lactobacillaceae</taxon>
        <taxon>Liquorilactobacillus</taxon>
    </lineage>
</organism>
<comment type="catalytic activity">
    <reaction evidence="7 8">
        <text>L-histidinol phosphate + H2O = L-histidinol + phosphate</text>
        <dbReference type="Rhea" id="RHEA:14465"/>
        <dbReference type="ChEBI" id="CHEBI:15377"/>
        <dbReference type="ChEBI" id="CHEBI:43474"/>
        <dbReference type="ChEBI" id="CHEBI:57699"/>
        <dbReference type="ChEBI" id="CHEBI:57980"/>
        <dbReference type="EC" id="3.1.3.15"/>
    </reaction>
</comment>
<dbReference type="PANTHER" id="PTHR21039:SF0">
    <property type="entry name" value="HISTIDINOL-PHOSPHATASE"/>
    <property type="match status" value="1"/>
</dbReference>
<evidence type="ECO:0000256" key="6">
    <source>
        <dbReference type="ARBA" id="ARBA00023102"/>
    </source>
</evidence>
<evidence type="ECO:0000313" key="10">
    <source>
        <dbReference type="EMBL" id="KRL08139.1"/>
    </source>
</evidence>
<dbReference type="GO" id="GO:0004401">
    <property type="term" value="F:histidinol-phosphatase activity"/>
    <property type="evidence" value="ECO:0007669"/>
    <property type="project" value="UniProtKB-UniRule"/>
</dbReference>
<gene>
    <name evidence="10" type="ORF">FC92_GL000654</name>
</gene>
<dbReference type="NCBIfam" id="NF005996">
    <property type="entry name" value="PRK08123.1"/>
    <property type="match status" value="1"/>
</dbReference>
<dbReference type="EC" id="3.1.3.15" evidence="3 8"/>
<dbReference type="PATRIC" id="fig|1423759.3.peg.694"/>
<protein>
    <recommendedName>
        <fullName evidence="3 8">Histidinol-phosphatase</fullName>
        <shortName evidence="8">HolPase</shortName>
        <ecNumber evidence="3 8">3.1.3.15</ecNumber>
    </recommendedName>
</protein>
<proteinExistence type="inferred from homology"/>
<evidence type="ECO:0000256" key="5">
    <source>
        <dbReference type="ARBA" id="ARBA00022801"/>
    </source>
</evidence>
<dbReference type="EMBL" id="AZDX01000002">
    <property type="protein sequence ID" value="KRL08139.1"/>
    <property type="molecule type" value="Genomic_DNA"/>
</dbReference>
<keyword evidence="11" id="KW-1185">Reference proteome</keyword>
<comment type="pathway">
    <text evidence="1 8">Amino-acid biosynthesis; L-histidine biosynthesis; L-histidine from 5-phospho-alpha-D-ribose 1-diphosphate: step 8/9.</text>
</comment>
<comment type="caution">
    <text evidence="10">The sequence shown here is derived from an EMBL/GenBank/DDBJ whole genome shotgun (WGS) entry which is preliminary data.</text>
</comment>
<reference evidence="10 11" key="1">
    <citation type="journal article" date="2015" name="Genome Announc.">
        <title>Expanding the biotechnology potential of lactobacilli through comparative genomics of 213 strains and associated genera.</title>
        <authorList>
            <person name="Sun Z."/>
            <person name="Harris H.M."/>
            <person name="McCann A."/>
            <person name="Guo C."/>
            <person name="Argimon S."/>
            <person name="Zhang W."/>
            <person name="Yang X."/>
            <person name="Jeffery I.B."/>
            <person name="Cooney J.C."/>
            <person name="Kagawa T.F."/>
            <person name="Liu W."/>
            <person name="Song Y."/>
            <person name="Salvetti E."/>
            <person name="Wrobel A."/>
            <person name="Rasinkangas P."/>
            <person name="Parkhill J."/>
            <person name="Rea M.C."/>
            <person name="O'Sullivan O."/>
            <person name="Ritari J."/>
            <person name="Douillard F.P."/>
            <person name="Paul Ross R."/>
            <person name="Yang R."/>
            <person name="Briner A.E."/>
            <person name="Felis G.E."/>
            <person name="de Vos W.M."/>
            <person name="Barrangou R."/>
            <person name="Klaenhammer T.R."/>
            <person name="Caufield P.W."/>
            <person name="Cui Y."/>
            <person name="Zhang H."/>
            <person name="O'Toole P.W."/>
        </authorList>
    </citation>
    <scope>NUCLEOTIDE SEQUENCE [LARGE SCALE GENOMIC DNA]</scope>
    <source>
        <strain evidence="10 11">DSM 19519</strain>
    </source>
</reference>
<dbReference type="InterPro" id="IPR004013">
    <property type="entry name" value="PHP_dom"/>
</dbReference>
<evidence type="ECO:0000259" key="9">
    <source>
        <dbReference type="Pfam" id="PF02811"/>
    </source>
</evidence>
<evidence type="ECO:0000256" key="8">
    <source>
        <dbReference type="RuleBase" id="RU366003"/>
    </source>
</evidence>
<dbReference type="NCBIfam" id="TIGR01856">
    <property type="entry name" value="hisJ_fam"/>
    <property type="match status" value="1"/>
</dbReference>
<dbReference type="GO" id="GO:0000105">
    <property type="term" value="P:L-histidine biosynthetic process"/>
    <property type="evidence" value="ECO:0007669"/>
    <property type="project" value="UniProtKB-UniRule"/>
</dbReference>
<keyword evidence="4 8" id="KW-0028">Amino-acid biosynthesis</keyword>
<dbReference type="InterPro" id="IPR010140">
    <property type="entry name" value="Histidinol_P_phosphatase_HisJ"/>
</dbReference>
<dbReference type="Proteomes" id="UP000051448">
    <property type="component" value="Unassembled WGS sequence"/>
</dbReference>
<name>A0A0R1MV30_9LACO</name>
<dbReference type="GeneID" id="98310349"/>
<evidence type="ECO:0000256" key="7">
    <source>
        <dbReference type="ARBA" id="ARBA00049158"/>
    </source>
</evidence>
<accession>A0A0R1MV30</accession>
<keyword evidence="5 8" id="KW-0378">Hydrolase</keyword>
<evidence type="ECO:0000256" key="4">
    <source>
        <dbReference type="ARBA" id="ARBA00022605"/>
    </source>
</evidence>
<dbReference type="CDD" id="cd12110">
    <property type="entry name" value="PHP_HisPPase_Hisj_like"/>
    <property type="match status" value="1"/>
</dbReference>
<dbReference type="AlphaFoldDB" id="A0A0R1MV30"/>
<sequence length="290" mass="33565">MLNLEQLREIPRDIWSGHNHMEFCSHGSGEDIELYIQKAIAAGFKTYSITEHFPLPQAFYENAVGSAHSIYTAAMRINELPKYFTKMQNIKLKYQDKIKILIGFEIDYISEFREWTQKQLIKYADQIDDAILSVHFLPTKAGLNAVDDSLIDFKNGVLAEYKTPVNVAQAYLATVLEAVLWDAQYKPKRYGHIMLYRKWRNEFSCNTIWEDEAVQNKLHSILDVIADKNEFLDCNFSGLFRSTQTETSPNYNWIQEAQKRKIPLVYGADAHKVASVSAGFNTYLESKYYL</sequence>
<dbReference type="SUPFAM" id="SSF89550">
    <property type="entry name" value="PHP domain-like"/>
    <property type="match status" value="1"/>
</dbReference>
<evidence type="ECO:0000256" key="1">
    <source>
        <dbReference type="ARBA" id="ARBA00004970"/>
    </source>
</evidence>
<dbReference type="GO" id="GO:0005737">
    <property type="term" value="C:cytoplasm"/>
    <property type="evidence" value="ECO:0007669"/>
    <property type="project" value="TreeGrafter"/>
</dbReference>
<dbReference type="InterPro" id="IPR016195">
    <property type="entry name" value="Pol/histidinol_Pase-like"/>
</dbReference>
<dbReference type="RefSeq" id="WP_057868643.1">
    <property type="nucleotide sequence ID" value="NZ_AZDX01000002.1"/>
</dbReference>
<evidence type="ECO:0000313" key="11">
    <source>
        <dbReference type="Proteomes" id="UP000051448"/>
    </source>
</evidence>
<comment type="similarity">
    <text evidence="2 8">Belongs to the PHP hydrolase family. HisK subfamily.</text>
</comment>
<dbReference type="STRING" id="1423759.FC92_GL000654"/>
<dbReference type="PANTHER" id="PTHR21039">
    <property type="entry name" value="HISTIDINOL PHOSPHATASE-RELATED"/>
    <property type="match status" value="1"/>
</dbReference>
<keyword evidence="6 8" id="KW-0368">Histidine biosynthesis</keyword>
<dbReference type="UniPathway" id="UPA00031">
    <property type="reaction ID" value="UER00013"/>
</dbReference>
<evidence type="ECO:0000256" key="2">
    <source>
        <dbReference type="ARBA" id="ARBA00009152"/>
    </source>
</evidence>
<evidence type="ECO:0000256" key="3">
    <source>
        <dbReference type="ARBA" id="ARBA00013085"/>
    </source>
</evidence>
<dbReference type="Gene3D" id="3.20.20.140">
    <property type="entry name" value="Metal-dependent hydrolases"/>
    <property type="match status" value="1"/>
</dbReference>
<dbReference type="OrthoDB" id="9775255at2"/>
<dbReference type="Pfam" id="PF02811">
    <property type="entry name" value="PHP"/>
    <property type="match status" value="1"/>
</dbReference>
<feature type="domain" description="PHP" evidence="9">
    <location>
        <begin position="18"/>
        <end position="235"/>
    </location>
</feature>